<dbReference type="AlphaFoldDB" id="A0A0D0JDI7"/>
<dbReference type="InterPro" id="IPR021068">
    <property type="entry name" value="HTH_DNA-bd"/>
</dbReference>
<dbReference type="OrthoDB" id="7989940at2"/>
<dbReference type="Proteomes" id="UP000035017">
    <property type="component" value="Unassembled WGS sequence"/>
</dbReference>
<comment type="caution">
    <text evidence="3">The sequence shown here is derived from an EMBL/GenBank/DDBJ whole genome shotgun (WGS) entry which is preliminary data.</text>
</comment>
<dbReference type="Pfam" id="PF11972">
    <property type="entry name" value="HTH_13"/>
    <property type="match status" value="1"/>
</dbReference>
<proteinExistence type="predicted"/>
<dbReference type="Pfam" id="PF07756">
    <property type="entry name" value="DUF1612"/>
    <property type="match status" value="1"/>
</dbReference>
<evidence type="ECO:0000313" key="3">
    <source>
        <dbReference type="EMBL" id="KIQ04035.1"/>
    </source>
</evidence>
<gene>
    <name evidence="3" type="ORF">RU07_05055</name>
</gene>
<feature type="domain" description="HTH DNA binding" evidence="2">
    <location>
        <begin position="314"/>
        <end position="367"/>
    </location>
</feature>
<dbReference type="NCBIfam" id="NF040876">
    <property type="entry name" value="RHE_PE00001_fam"/>
    <property type="match status" value="1"/>
</dbReference>
<evidence type="ECO:0000259" key="1">
    <source>
        <dbReference type="Pfam" id="PF07756"/>
    </source>
</evidence>
<dbReference type="EMBL" id="JXQV01000005">
    <property type="protein sequence ID" value="KIQ04035.1"/>
    <property type="molecule type" value="Genomic_DNA"/>
</dbReference>
<evidence type="ECO:0000259" key="2">
    <source>
        <dbReference type="Pfam" id="PF11972"/>
    </source>
</evidence>
<organism evidence="3 4">
    <name type="scientific">Agrobacterium tumefaciens</name>
    <dbReference type="NCBI Taxonomy" id="358"/>
    <lineage>
        <taxon>Bacteria</taxon>
        <taxon>Pseudomonadati</taxon>
        <taxon>Pseudomonadota</taxon>
        <taxon>Alphaproteobacteria</taxon>
        <taxon>Hyphomicrobiales</taxon>
        <taxon>Rhizobiaceae</taxon>
        <taxon>Rhizobium/Agrobacterium group</taxon>
        <taxon>Agrobacterium</taxon>
        <taxon>Agrobacterium tumefaciens complex</taxon>
    </lineage>
</organism>
<name>A0A0D0JDI7_AGRTU</name>
<dbReference type="InterPro" id="IPR048017">
    <property type="entry name" value="Y4cF-like"/>
</dbReference>
<evidence type="ECO:0000313" key="4">
    <source>
        <dbReference type="Proteomes" id="UP000035017"/>
    </source>
</evidence>
<feature type="domain" description="DUF1612" evidence="1">
    <location>
        <begin position="181"/>
        <end position="305"/>
    </location>
</feature>
<dbReference type="InterPro" id="IPR011670">
    <property type="entry name" value="DUF1612"/>
</dbReference>
<reference evidence="3 4" key="1">
    <citation type="submission" date="2014-12" db="EMBL/GenBank/DDBJ databases">
        <title>16Stimator: statistical estimation of ribosomal gene copy numbers from draft genome assemblies.</title>
        <authorList>
            <person name="Perisin M.A."/>
            <person name="Vetter M."/>
            <person name="Gilbert J.A."/>
            <person name="Bergelson J."/>
        </authorList>
    </citation>
    <scope>NUCLEOTIDE SEQUENCE [LARGE SCALE GENOMIC DNA]</scope>
    <source>
        <strain evidence="3 4">MEJ076</strain>
    </source>
</reference>
<sequence length="367" mass="41202">MLYDVDRLPLSQLMLPVARATEAVARLDERVSQSPFREGFLERQDFHEAVSSLWVDGELVHIEDLVLHDAHMDIRAPTHEIVIASRILRARRRMFSHEPIWALSPTGLSRLRGEELEHDATIARDVVPADILDVENDDPDDSALNDEMSTIDRLIARSSATLDTITKDKKTPPQALASSLTRDPDWNETDRLNEWRTVLQGSIGLPATLRAAIALDAWQRLEVLQRSPWLGRQLASALLREEGLTQAHLLTMSVGLRAISRERRNTRTASDRLIAFLDAIHEAATLGLKEHDRLLQAKNRIERKLVGRRSNSRLPELIALVLSRPVVSTSMIVKALGTTPQGAVGLANQLELREMTGRGRFRAWGVL</sequence>
<protein>
    <submittedName>
        <fullName evidence="3">Uncharacterized protein</fullName>
    </submittedName>
</protein>
<accession>A0A0D0JDI7</accession>